<accession>A0ABU3R9B4</accession>
<comment type="caution">
    <text evidence="2">The sequence shown here is derived from an EMBL/GenBank/DDBJ whole genome shotgun (WGS) entry which is preliminary data.</text>
</comment>
<evidence type="ECO:0000256" key="1">
    <source>
        <dbReference type="SAM" id="Phobius"/>
    </source>
</evidence>
<protein>
    <submittedName>
        <fullName evidence="2">Uncharacterized protein</fullName>
    </submittedName>
</protein>
<feature type="transmembrane region" description="Helical" evidence="1">
    <location>
        <begin position="6"/>
        <end position="23"/>
    </location>
</feature>
<proteinExistence type="predicted"/>
<evidence type="ECO:0000313" key="3">
    <source>
        <dbReference type="Proteomes" id="UP001260980"/>
    </source>
</evidence>
<feature type="transmembrane region" description="Helical" evidence="1">
    <location>
        <begin position="30"/>
        <end position="49"/>
    </location>
</feature>
<reference evidence="2 3" key="1">
    <citation type="submission" date="2023-10" db="EMBL/GenBank/DDBJ databases">
        <title>Paenibacillus strain PFR10 Genome sequencing and assembly.</title>
        <authorList>
            <person name="Kim I."/>
        </authorList>
    </citation>
    <scope>NUCLEOTIDE SEQUENCE [LARGE SCALE GENOMIC DNA]</scope>
    <source>
        <strain evidence="2 3">PFR10</strain>
    </source>
</reference>
<keyword evidence="3" id="KW-1185">Reference proteome</keyword>
<keyword evidence="1" id="KW-0472">Membrane</keyword>
<sequence>MVNSFFMIGSLIYGIVLLIHLLKKSSVSDAIWMFVLCCFIGGYFTPYFGEKWPTVESMYTILYTPLSDYIYHDLLNKQTGGM</sequence>
<dbReference type="RefSeq" id="WP_315950443.1">
    <property type="nucleotide sequence ID" value="NZ_JAWCUD010000002.1"/>
</dbReference>
<dbReference type="Proteomes" id="UP001260980">
    <property type="component" value="Unassembled WGS sequence"/>
</dbReference>
<evidence type="ECO:0000313" key="2">
    <source>
        <dbReference type="EMBL" id="MDU0200843.1"/>
    </source>
</evidence>
<gene>
    <name evidence="2" type="ORF">RQP52_07050</name>
</gene>
<name>A0ABU3R9B4_9BACL</name>
<keyword evidence="1" id="KW-0812">Transmembrane</keyword>
<organism evidence="2 3">
    <name type="scientific">Paenibacillus violae</name>
    <dbReference type="NCBI Taxonomy" id="3077234"/>
    <lineage>
        <taxon>Bacteria</taxon>
        <taxon>Bacillati</taxon>
        <taxon>Bacillota</taxon>
        <taxon>Bacilli</taxon>
        <taxon>Bacillales</taxon>
        <taxon>Paenibacillaceae</taxon>
        <taxon>Paenibacillus</taxon>
    </lineage>
</organism>
<keyword evidence="1" id="KW-1133">Transmembrane helix</keyword>
<dbReference type="EMBL" id="JAWCUD010000002">
    <property type="protein sequence ID" value="MDU0200843.1"/>
    <property type="molecule type" value="Genomic_DNA"/>
</dbReference>